<dbReference type="Proteomes" id="UP001465755">
    <property type="component" value="Unassembled WGS sequence"/>
</dbReference>
<dbReference type="PANTHER" id="PTHR42760">
    <property type="entry name" value="SHORT-CHAIN DEHYDROGENASES/REDUCTASES FAMILY MEMBER"/>
    <property type="match status" value="1"/>
</dbReference>
<reference evidence="3 4" key="1">
    <citation type="journal article" date="2024" name="Nat. Commun.">
        <title>Phylogenomics reveals the evolutionary origins of lichenization in chlorophyte algae.</title>
        <authorList>
            <person name="Puginier C."/>
            <person name="Libourel C."/>
            <person name="Otte J."/>
            <person name="Skaloud P."/>
            <person name="Haon M."/>
            <person name="Grisel S."/>
            <person name="Petersen M."/>
            <person name="Berrin J.G."/>
            <person name="Delaux P.M."/>
            <person name="Dal Grande F."/>
            <person name="Keller J."/>
        </authorList>
    </citation>
    <scope>NUCLEOTIDE SEQUENCE [LARGE SCALE GENOMIC DNA]</scope>
    <source>
        <strain evidence="3 4">SAG 2036</strain>
    </source>
</reference>
<organism evidence="3 4">
    <name type="scientific">Symbiochloris irregularis</name>
    <dbReference type="NCBI Taxonomy" id="706552"/>
    <lineage>
        <taxon>Eukaryota</taxon>
        <taxon>Viridiplantae</taxon>
        <taxon>Chlorophyta</taxon>
        <taxon>core chlorophytes</taxon>
        <taxon>Trebouxiophyceae</taxon>
        <taxon>Trebouxiales</taxon>
        <taxon>Trebouxiaceae</taxon>
        <taxon>Symbiochloris</taxon>
    </lineage>
</organism>
<gene>
    <name evidence="3" type="ORF">WJX73_000227</name>
</gene>
<dbReference type="InterPro" id="IPR002347">
    <property type="entry name" value="SDR_fam"/>
</dbReference>
<dbReference type="Pfam" id="PF00106">
    <property type="entry name" value="adh_short"/>
    <property type="match status" value="1"/>
</dbReference>
<dbReference type="PRINTS" id="PR00081">
    <property type="entry name" value="GDHRDH"/>
</dbReference>
<name>A0AAW1NUP2_9CHLO</name>
<dbReference type="PANTHER" id="PTHR42760:SF37">
    <property type="entry name" value="CLAVALDEHYDE DEHYDROGENASE"/>
    <property type="match status" value="1"/>
</dbReference>
<evidence type="ECO:0000313" key="4">
    <source>
        <dbReference type="Proteomes" id="UP001465755"/>
    </source>
</evidence>
<evidence type="ECO:0000256" key="2">
    <source>
        <dbReference type="ARBA" id="ARBA00023002"/>
    </source>
</evidence>
<sequence length="316" mass="34829">MADLPLTFKYREAARVHNKPYQILPDPSYRASELRLLVTGAAGGIASTVIKAFAAAGTKQMDLIDLNAAALADLAESLRESHPDCKVRTYLINLCNPSAVQDIQHVIQMIGTGRLDETFHSSDVEVKAPDDESQVCEGLELVVLNAVGILGNFAEVSDTDPERWWQTFDVNLKALYASCRGVLPYMKQKGQGTIINFSSMGCYLTNKGGSAYYVSKAAVSRLTDFLHLENEEHGVRAFAIHPGNVSTGLGRAHPPEFHACLIDPPDLCVGLCQYLTTSRADFLRGRYVSANWDIPELEERKDEIIEKDLLKMTLLV</sequence>
<dbReference type="Gene3D" id="3.40.50.720">
    <property type="entry name" value="NAD(P)-binding Rossmann-like Domain"/>
    <property type="match status" value="1"/>
</dbReference>
<protein>
    <submittedName>
        <fullName evidence="3">Uncharacterized protein</fullName>
    </submittedName>
</protein>
<dbReference type="CDD" id="cd05233">
    <property type="entry name" value="SDR_c"/>
    <property type="match status" value="1"/>
</dbReference>
<comment type="similarity">
    <text evidence="1">Belongs to the short-chain dehydrogenases/reductases (SDR) family.</text>
</comment>
<dbReference type="SUPFAM" id="SSF51735">
    <property type="entry name" value="NAD(P)-binding Rossmann-fold domains"/>
    <property type="match status" value="1"/>
</dbReference>
<comment type="caution">
    <text evidence="3">The sequence shown here is derived from an EMBL/GenBank/DDBJ whole genome shotgun (WGS) entry which is preliminary data.</text>
</comment>
<dbReference type="EMBL" id="JALJOQ010000138">
    <property type="protein sequence ID" value="KAK9794375.1"/>
    <property type="molecule type" value="Genomic_DNA"/>
</dbReference>
<evidence type="ECO:0000256" key="1">
    <source>
        <dbReference type="ARBA" id="ARBA00006484"/>
    </source>
</evidence>
<dbReference type="AlphaFoldDB" id="A0AAW1NUP2"/>
<keyword evidence="4" id="KW-1185">Reference proteome</keyword>
<keyword evidence="2" id="KW-0560">Oxidoreductase</keyword>
<dbReference type="GO" id="GO:0016616">
    <property type="term" value="F:oxidoreductase activity, acting on the CH-OH group of donors, NAD or NADP as acceptor"/>
    <property type="evidence" value="ECO:0007669"/>
    <property type="project" value="TreeGrafter"/>
</dbReference>
<evidence type="ECO:0000313" key="3">
    <source>
        <dbReference type="EMBL" id="KAK9794375.1"/>
    </source>
</evidence>
<proteinExistence type="inferred from homology"/>
<dbReference type="InterPro" id="IPR036291">
    <property type="entry name" value="NAD(P)-bd_dom_sf"/>
</dbReference>
<accession>A0AAW1NUP2</accession>